<organism evidence="3 4">
    <name type="scientific">Branchiostoma floridae</name>
    <name type="common">Florida lancelet</name>
    <name type="synonym">Amphioxus</name>
    <dbReference type="NCBI Taxonomy" id="7739"/>
    <lineage>
        <taxon>Eukaryota</taxon>
        <taxon>Metazoa</taxon>
        <taxon>Chordata</taxon>
        <taxon>Cephalochordata</taxon>
        <taxon>Leptocardii</taxon>
        <taxon>Amphioxiformes</taxon>
        <taxon>Branchiostomatidae</taxon>
        <taxon>Branchiostoma</taxon>
    </lineage>
</organism>
<dbReference type="PANTHER" id="PTHR46088:SF1">
    <property type="entry name" value="TUBULIN--TYROSINE LIGASE-LIKE PROTEIN 12"/>
    <property type="match status" value="1"/>
</dbReference>
<protein>
    <submittedName>
        <fullName evidence="4">Tubulin--tyrosine ligase-like protein 12 isoform X1</fullName>
    </submittedName>
</protein>
<dbReference type="GO" id="GO:0005737">
    <property type="term" value="C:cytoplasm"/>
    <property type="evidence" value="ECO:0000318"/>
    <property type="project" value="GO_Central"/>
</dbReference>
<reference evidence="3" key="1">
    <citation type="journal article" date="2020" name="Nat. Ecol. Evol.">
        <title>Deeply conserved synteny resolves early events in vertebrate evolution.</title>
        <authorList>
            <person name="Simakov O."/>
            <person name="Marletaz F."/>
            <person name="Yue J.X."/>
            <person name="O'Connell B."/>
            <person name="Jenkins J."/>
            <person name="Brandt A."/>
            <person name="Calef R."/>
            <person name="Tung C.H."/>
            <person name="Huang T.K."/>
            <person name="Schmutz J."/>
            <person name="Satoh N."/>
            <person name="Yu J.K."/>
            <person name="Putnam N.H."/>
            <person name="Green R.E."/>
            <person name="Rokhsar D.S."/>
        </authorList>
    </citation>
    <scope>NUCLEOTIDE SEQUENCE [LARGE SCALE GENOMIC DNA]</scope>
    <source>
        <strain evidence="3">S238N-H82</strain>
    </source>
</reference>
<evidence type="ECO:0000313" key="4">
    <source>
        <dbReference type="RefSeq" id="XP_035662907.1"/>
    </source>
</evidence>
<name>A0A9J7HR60_BRAFL</name>
<dbReference type="InterPro" id="IPR004344">
    <property type="entry name" value="TTL/TTLL_fam"/>
</dbReference>
<reference evidence="4" key="2">
    <citation type="submission" date="2025-08" db="UniProtKB">
        <authorList>
            <consortium name="RefSeq"/>
        </authorList>
    </citation>
    <scope>IDENTIFICATION</scope>
    <source>
        <strain evidence="4">S238N-H82</strain>
        <tissue evidence="4">Testes</tissue>
    </source>
</reference>
<dbReference type="AlphaFoldDB" id="A0A9J7HR60"/>
<evidence type="ECO:0000256" key="1">
    <source>
        <dbReference type="SAM" id="MobiDB-lite"/>
    </source>
</evidence>
<evidence type="ECO:0000313" key="3">
    <source>
        <dbReference type="Proteomes" id="UP000001554"/>
    </source>
</evidence>
<dbReference type="Pfam" id="PF25556">
    <property type="entry name" value="SET_TTL"/>
    <property type="match status" value="1"/>
</dbReference>
<dbReference type="RefSeq" id="XP_035662907.1">
    <property type="nucleotide sequence ID" value="XM_035807014.1"/>
</dbReference>
<proteinExistence type="predicted"/>
<keyword evidence="3" id="KW-1185">Reference proteome</keyword>
<evidence type="ECO:0000259" key="2">
    <source>
        <dbReference type="Pfam" id="PF25556"/>
    </source>
</evidence>
<gene>
    <name evidence="4" type="primary">LOC118406727</name>
</gene>
<dbReference type="GeneID" id="118406727"/>
<sequence>MADAEQAVIVPVDHRQMDYPTFLKLHRGQLANSGVPEVYWPGVQKKIRDEVYDAGHYFGMMQVEEDEEEGDDEGGGDRNNPTPGDHRWCVVVTSEDGVDSSDSSSIFLVDHAWTFQYGYARLQLQQVPGLLGRMAALMDICQELSEEEKTERVLDEMWRFTWQYKLNFQGATADDKIAFWYVNDEFGSRIQHCDEPACRMVPFYYVPTKTSYTLMWLLQDLDCGDEVTRDFADGLSDDTERKCRLLAWIPQDFTHISPNQGISVDDQFYWTRLKGCRETLPIPDATGNPLTNREGPYKVYMDIQVIRDNLTDSQFQLVEEESQADIVWTRSHLRDFKTFSVDRPDVYINQFPCEGILTVKDCLAYIGQRAVTNQDPEALENGPKWLPTTFNLAWALPQFVSSFQQREERLLHRQEGIPWALPQFVSCFQRREERGLDNHWILKPWNLARGLDTQVTNKLHHIIRLSETSPKVACKYLEDPVLYYREDVGQVKMDIRYIVMLQSVKPLKLFAYKVFWLRFANKPFSLDHLDEYEKHFTVMNYTEGGTKLHQVHYDDFIPIFEKQYPDFPWKGVELSIFSAFRELFESAVSREAPYGIGHYPMARSLYAIDLMLKWDKNEQGEKIMQPVLLEVNFCPDCDRACKYHPNFFNDIFSALFLNDFADRPVAVIS</sequence>
<dbReference type="OMA" id="WTPDCKR"/>
<dbReference type="Pfam" id="PF03133">
    <property type="entry name" value="TTL"/>
    <property type="match status" value="1"/>
</dbReference>
<dbReference type="InterPro" id="IPR057954">
    <property type="entry name" value="SET_TTL12"/>
</dbReference>
<dbReference type="InterPro" id="IPR027749">
    <property type="entry name" value="TTLL12"/>
</dbReference>
<dbReference type="PROSITE" id="PS51221">
    <property type="entry name" value="TTL"/>
    <property type="match status" value="1"/>
</dbReference>
<dbReference type="KEGG" id="bfo:118406727"/>
<dbReference type="OrthoDB" id="60477at2759"/>
<dbReference type="PANTHER" id="PTHR46088">
    <property type="entry name" value="TUBULIN--TYROSINE LIGASE-LIKE PROTEIN 12"/>
    <property type="match status" value="1"/>
</dbReference>
<feature type="region of interest" description="Disordered" evidence="1">
    <location>
        <begin position="65"/>
        <end position="86"/>
    </location>
</feature>
<dbReference type="Proteomes" id="UP000001554">
    <property type="component" value="Chromosome 19"/>
</dbReference>
<feature type="compositionally biased region" description="Acidic residues" evidence="1">
    <location>
        <begin position="65"/>
        <end position="74"/>
    </location>
</feature>
<dbReference type="Gene3D" id="3.30.470.20">
    <property type="entry name" value="ATP-grasp fold, B domain"/>
    <property type="match status" value="1"/>
</dbReference>
<feature type="domain" description="Tubulin--tyrosine ligase-like protein 12 SET-like" evidence="2">
    <location>
        <begin position="85"/>
        <end position="252"/>
    </location>
</feature>
<accession>A0A9J7HR60</accession>